<dbReference type="GO" id="GO:0032259">
    <property type="term" value="P:methylation"/>
    <property type="evidence" value="ECO:0007669"/>
    <property type="project" value="UniProtKB-KW"/>
</dbReference>
<proteinExistence type="predicted"/>
<keyword evidence="1 3" id="KW-0808">Transferase</keyword>
<dbReference type="OrthoDB" id="3469983at2"/>
<dbReference type="GO" id="GO:0008168">
    <property type="term" value="F:methyltransferase activity"/>
    <property type="evidence" value="ECO:0007669"/>
    <property type="project" value="UniProtKB-KW"/>
</dbReference>
<gene>
    <name evidence="3" type="ORF">DY218_18225</name>
</gene>
<dbReference type="GO" id="GO:0017000">
    <property type="term" value="P:antibiotic biosynthetic process"/>
    <property type="evidence" value="ECO:0007669"/>
    <property type="project" value="UniProtKB-ARBA"/>
</dbReference>
<dbReference type="Gene3D" id="3.40.50.150">
    <property type="entry name" value="Vaccinia Virus protein VP39"/>
    <property type="match status" value="1"/>
</dbReference>
<dbReference type="CDD" id="cd02440">
    <property type="entry name" value="AdoMet_MTases"/>
    <property type="match status" value="1"/>
</dbReference>
<dbReference type="PANTHER" id="PTHR43861">
    <property type="entry name" value="TRANS-ACONITATE 2-METHYLTRANSFERASE-RELATED"/>
    <property type="match status" value="1"/>
</dbReference>
<dbReference type="Proteomes" id="UP000263094">
    <property type="component" value="Unassembled WGS sequence"/>
</dbReference>
<evidence type="ECO:0000313" key="3">
    <source>
        <dbReference type="EMBL" id="RFU85285.1"/>
    </source>
</evidence>
<accession>A0A372M426</accession>
<feature type="compositionally biased region" description="Polar residues" evidence="2">
    <location>
        <begin position="31"/>
        <end position="42"/>
    </location>
</feature>
<dbReference type="PANTHER" id="PTHR43861:SF3">
    <property type="entry name" value="PUTATIVE (AFU_ORTHOLOGUE AFUA_2G14390)-RELATED"/>
    <property type="match status" value="1"/>
</dbReference>
<dbReference type="SUPFAM" id="SSF53335">
    <property type="entry name" value="S-adenosyl-L-methionine-dependent methyltransferases"/>
    <property type="match status" value="1"/>
</dbReference>
<organism evidence="3 4">
    <name type="scientific">Streptomyces triticagri</name>
    <dbReference type="NCBI Taxonomy" id="2293568"/>
    <lineage>
        <taxon>Bacteria</taxon>
        <taxon>Bacillati</taxon>
        <taxon>Actinomycetota</taxon>
        <taxon>Actinomycetes</taxon>
        <taxon>Kitasatosporales</taxon>
        <taxon>Streptomycetaceae</taxon>
        <taxon>Streptomyces</taxon>
    </lineage>
</organism>
<evidence type="ECO:0000256" key="1">
    <source>
        <dbReference type="ARBA" id="ARBA00022679"/>
    </source>
</evidence>
<evidence type="ECO:0000256" key="2">
    <source>
        <dbReference type="SAM" id="MobiDB-lite"/>
    </source>
</evidence>
<dbReference type="Pfam" id="PF13489">
    <property type="entry name" value="Methyltransf_23"/>
    <property type="match status" value="1"/>
</dbReference>
<keyword evidence="4" id="KW-1185">Reference proteome</keyword>
<keyword evidence="3" id="KW-0489">Methyltransferase</keyword>
<name>A0A372M426_9ACTN</name>
<evidence type="ECO:0000313" key="4">
    <source>
        <dbReference type="Proteomes" id="UP000263094"/>
    </source>
</evidence>
<comment type="caution">
    <text evidence="3">The sequence shown here is derived from an EMBL/GenBank/DDBJ whole genome shotgun (WGS) entry which is preliminary data.</text>
</comment>
<dbReference type="EMBL" id="QUAK01000099">
    <property type="protein sequence ID" value="RFU85285.1"/>
    <property type="molecule type" value="Genomic_DNA"/>
</dbReference>
<reference evidence="3 4" key="1">
    <citation type="submission" date="2018-08" db="EMBL/GenBank/DDBJ databases">
        <title>Isolation, diversity and antifungal activity of Actinobacteria from wheat.</title>
        <authorList>
            <person name="Han C."/>
        </authorList>
    </citation>
    <scope>NUCLEOTIDE SEQUENCE [LARGE SCALE GENOMIC DNA]</scope>
    <source>
        <strain evidence="3 4">NEAU-YY421</strain>
    </source>
</reference>
<dbReference type="AlphaFoldDB" id="A0A372M426"/>
<protein>
    <submittedName>
        <fullName evidence="3">Methyltransferase domain-containing protein</fullName>
    </submittedName>
</protein>
<feature type="region of interest" description="Disordered" evidence="2">
    <location>
        <begin position="1"/>
        <end position="44"/>
    </location>
</feature>
<sequence length="291" mass="30887">MLGHPQPEQPGAVPPDADPAGPSHAAAPRSSRPQPLPSATPSSRRDALAALLDPTSMRHIDRLGLTTGWRCWEVEAGGDSLVGRLAKRVGPTGRILATDLDVSWARSPVRPPLEVIRHDIGRDAPPGEGFDLVHVRLALAHVPDREQALRTMIKALRPGGRLLVEEVDPALQPLRCPDEYGAAQQLANRIGQACTAVLAGRGGHRSEGRTLPRRLREYGLVQVGADLHVTLSGPEAAALDAATVGELRDRLVGSGSVSDAEIERHLELLAAGSLDVAAPPVISAWGRRPAR</sequence>
<dbReference type="InterPro" id="IPR029063">
    <property type="entry name" value="SAM-dependent_MTases_sf"/>
</dbReference>